<dbReference type="PANTHER" id="PTHR42756">
    <property type="entry name" value="TRANSCRIPTIONAL REGULATOR, MARR"/>
    <property type="match status" value="1"/>
</dbReference>
<dbReference type="PANTHER" id="PTHR42756:SF1">
    <property type="entry name" value="TRANSCRIPTIONAL REPRESSOR OF EMRAB OPERON"/>
    <property type="match status" value="1"/>
</dbReference>
<keyword evidence="2" id="KW-0238">DNA-binding</keyword>
<keyword evidence="3" id="KW-0804">Transcription</keyword>
<evidence type="ECO:0000259" key="4">
    <source>
        <dbReference type="PROSITE" id="PS50995"/>
    </source>
</evidence>
<sequence>MVDQWLGRMLRGANNAMLQHFLKVFEPFDIRPGQFSILATIEQHPHVSGAQLGRMLEIPRANITVVLQELERRNLIQRDTAIRSGRSQAISLTADGMALMQQLHAAHADHVAFFEDRMSPAERQFLCALLTRIWRTEEPACR</sequence>
<reference evidence="5 6" key="1">
    <citation type="submission" date="2017-08" db="EMBL/GenBank/DDBJ databases">
        <title>Infants hospitalized years apart are colonized by the same room-sourced microbial strains.</title>
        <authorList>
            <person name="Brooks B."/>
            <person name="Olm M.R."/>
            <person name="Firek B.A."/>
            <person name="Baker R."/>
            <person name="Thomas B.C."/>
            <person name="Morowitz M.J."/>
            <person name="Banfield J.F."/>
        </authorList>
    </citation>
    <scope>NUCLEOTIDE SEQUENCE [LARGE SCALE GENOMIC DNA]</scope>
    <source>
        <strain evidence="5">S2_005_001_R1_22</strain>
    </source>
</reference>
<dbReference type="Pfam" id="PF12802">
    <property type="entry name" value="MarR_2"/>
    <property type="match status" value="1"/>
</dbReference>
<dbReference type="InterPro" id="IPR000835">
    <property type="entry name" value="HTH_MarR-typ"/>
</dbReference>
<dbReference type="EMBL" id="QFQI01000018">
    <property type="protein sequence ID" value="PZQ58363.1"/>
    <property type="molecule type" value="Genomic_DNA"/>
</dbReference>
<evidence type="ECO:0000256" key="1">
    <source>
        <dbReference type="ARBA" id="ARBA00023015"/>
    </source>
</evidence>
<evidence type="ECO:0000256" key="3">
    <source>
        <dbReference type="ARBA" id="ARBA00023163"/>
    </source>
</evidence>
<dbReference type="GO" id="GO:0003677">
    <property type="term" value="F:DNA binding"/>
    <property type="evidence" value="ECO:0007669"/>
    <property type="project" value="UniProtKB-KW"/>
</dbReference>
<dbReference type="InterPro" id="IPR036388">
    <property type="entry name" value="WH-like_DNA-bd_sf"/>
</dbReference>
<comment type="caution">
    <text evidence="5">The sequence shown here is derived from an EMBL/GenBank/DDBJ whole genome shotgun (WGS) entry which is preliminary data.</text>
</comment>
<dbReference type="SMART" id="SM00347">
    <property type="entry name" value="HTH_MARR"/>
    <property type="match status" value="1"/>
</dbReference>
<dbReference type="PROSITE" id="PS50995">
    <property type="entry name" value="HTH_MARR_2"/>
    <property type="match status" value="1"/>
</dbReference>
<dbReference type="InterPro" id="IPR036390">
    <property type="entry name" value="WH_DNA-bd_sf"/>
</dbReference>
<accession>A0A2W5QUA5</accession>
<dbReference type="PRINTS" id="PR00598">
    <property type="entry name" value="HTHMARR"/>
</dbReference>
<proteinExistence type="predicted"/>
<evidence type="ECO:0000313" key="5">
    <source>
        <dbReference type="EMBL" id="PZQ58363.1"/>
    </source>
</evidence>
<protein>
    <recommendedName>
        <fullName evidence="4">HTH marR-type domain-containing protein</fullName>
    </recommendedName>
</protein>
<evidence type="ECO:0000256" key="2">
    <source>
        <dbReference type="ARBA" id="ARBA00023125"/>
    </source>
</evidence>
<gene>
    <name evidence="5" type="ORF">DI544_14405</name>
</gene>
<evidence type="ECO:0000313" key="6">
    <source>
        <dbReference type="Proteomes" id="UP000249229"/>
    </source>
</evidence>
<dbReference type="AlphaFoldDB" id="A0A2W5QUA5"/>
<dbReference type="Proteomes" id="UP000249229">
    <property type="component" value="Unassembled WGS sequence"/>
</dbReference>
<dbReference type="Gene3D" id="1.10.10.10">
    <property type="entry name" value="Winged helix-like DNA-binding domain superfamily/Winged helix DNA-binding domain"/>
    <property type="match status" value="1"/>
</dbReference>
<dbReference type="SUPFAM" id="SSF46785">
    <property type="entry name" value="Winged helix' DNA-binding domain"/>
    <property type="match status" value="1"/>
</dbReference>
<keyword evidence="1" id="KW-0805">Transcription regulation</keyword>
<feature type="domain" description="HTH marR-type" evidence="4">
    <location>
        <begin position="1"/>
        <end position="135"/>
    </location>
</feature>
<name>A0A2W5QUA5_9SPHN</name>
<dbReference type="GO" id="GO:0003700">
    <property type="term" value="F:DNA-binding transcription factor activity"/>
    <property type="evidence" value="ECO:0007669"/>
    <property type="project" value="InterPro"/>
</dbReference>
<organism evidence="5 6">
    <name type="scientific">Sphingomonas taxi</name>
    <dbReference type="NCBI Taxonomy" id="1549858"/>
    <lineage>
        <taxon>Bacteria</taxon>
        <taxon>Pseudomonadati</taxon>
        <taxon>Pseudomonadota</taxon>
        <taxon>Alphaproteobacteria</taxon>
        <taxon>Sphingomonadales</taxon>
        <taxon>Sphingomonadaceae</taxon>
        <taxon>Sphingomonas</taxon>
    </lineage>
</organism>